<evidence type="ECO:0000256" key="1">
    <source>
        <dbReference type="ARBA" id="ARBA00006103"/>
    </source>
</evidence>
<name>A0A8J4VVZ9_9ROSI</name>
<dbReference type="GO" id="GO:0015031">
    <property type="term" value="P:protein transport"/>
    <property type="evidence" value="ECO:0007669"/>
    <property type="project" value="UniProtKB-KW"/>
</dbReference>
<dbReference type="Pfam" id="PF03911">
    <property type="entry name" value="Sec61_beta"/>
    <property type="match status" value="1"/>
</dbReference>
<keyword evidence="2" id="KW-0813">Transport</keyword>
<gene>
    <name evidence="11" type="ORF">CMV_003971</name>
</gene>
<evidence type="ECO:0000256" key="3">
    <source>
        <dbReference type="ARBA" id="ARBA00022692"/>
    </source>
</evidence>
<dbReference type="Gene3D" id="3.80.10.10">
    <property type="entry name" value="Ribonuclease Inhibitor"/>
    <property type="match status" value="3"/>
</dbReference>
<feature type="region of interest" description="Disordered" evidence="9">
    <location>
        <begin position="53"/>
        <end position="88"/>
    </location>
</feature>
<dbReference type="GO" id="GO:0031146">
    <property type="term" value="P:SCF-dependent proteasomal ubiquitin-dependent protein catabolic process"/>
    <property type="evidence" value="ECO:0007669"/>
    <property type="project" value="TreeGrafter"/>
</dbReference>
<reference evidence="11" key="1">
    <citation type="submission" date="2020-03" db="EMBL/GenBank/DDBJ databases">
        <title>Castanea mollissima Vanexum genome sequencing.</title>
        <authorList>
            <person name="Staton M."/>
        </authorList>
    </citation>
    <scope>NUCLEOTIDE SEQUENCE</scope>
    <source>
        <tissue evidence="11">Leaf</tissue>
    </source>
</reference>
<evidence type="ECO:0000256" key="5">
    <source>
        <dbReference type="ARBA" id="ARBA00022989"/>
    </source>
</evidence>
<organism evidence="11 12">
    <name type="scientific">Castanea mollissima</name>
    <name type="common">Chinese chestnut</name>
    <dbReference type="NCBI Taxonomy" id="60419"/>
    <lineage>
        <taxon>Eukaryota</taxon>
        <taxon>Viridiplantae</taxon>
        <taxon>Streptophyta</taxon>
        <taxon>Embryophyta</taxon>
        <taxon>Tracheophyta</taxon>
        <taxon>Spermatophyta</taxon>
        <taxon>Magnoliopsida</taxon>
        <taxon>eudicotyledons</taxon>
        <taxon>Gunneridae</taxon>
        <taxon>Pentapetalae</taxon>
        <taxon>rosids</taxon>
        <taxon>fabids</taxon>
        <taxon>Fagales</taxon>
        <taxon>Fagaceae</taxon>
        <taxon>Castanea</taxon>
    </lineage>
</organism>
<dbReference type="PANTHER" id="PTHR13318">
    <property type="entry name" value="PARTNER OF PAIRED, ISOFORM B-RELATED"/>
    <property type="match status" value="1"/>
</dbReference>
<keyword evidence="3 10" id="KW-0812">Transmembrane</keyword>
<comment type="caution">
    <text evidence="11">The sequence shown here is derived from an EMBL/GenBank/DDBJ whole genome shotgun (WGS) entry which is preliminary data.</text>
</comment>
<evidence type="ECO:0000313" key="12">
    <source>
        <dbReference type="Proteomes" id="UP000737018"/>
    </source>
</evidence>
<sequence>MTKTQTHHQGDQDLSASQNFSSRNKLSSMLFSRCIIIITTAAIKAAATTTTINNHNNHSNHNRHLSLSPTPSPPSSPDPTTDLTDLVVDPPAPNPTSLLSDHLLNLIFSKLPVSQYPSNSLVCRRWLYLHGRLVQSLKLFDWSFLDSGRVFHRFPNLSDVDIVHACIRVPRNAAIIVTRKYFSVHLDSSLSRDRVVGEEDLLPSRVIDSGLKSLAESYPNLRRLVVIGASEDGLSSVAKECQLLQELEVIACGDLSLKGISGFMNLQIVKLIGFIDGFFGSVVSDIGLTILAQGCRRLVRLELCGCEGSYDGIKAIGQCCQMLEELTLSDHKMDGGWLAAVSFCGNLKILKLQSCKDSIDSRPGPDEHLGLCPTLEALHLQRCQMRDKQAVRALFLVCRGVREIVLQDCYGLENEVFGLATVCRRVRQLSLEGCSLLTVEGLESVILSWKDLQRLRVVSCNKIMDSAVTPALSTLFSVLKELKWSPDSRSLLSSSLAETDLRKKDLQKHRRVLNHRVDSEMALGGTAPPRGSAAATASMRRRRTTSGGASGGAAGTMLQFYTDDAPGLKISPNVVLVMSIGFIAFVAILHVME</sequence>
<evidence type="ECO:0000256" key="4">
    <source>
        <dbReference type="ARBA" id="ARBA00022927"/>
    </source>
</evidence>
<comment type="similarity">
    <text evidence="1">Belongs to the SEC61-beta family.</text>
</comment>
<feature type="compositionally biased region" description="Low complexity" evidence="9">
    <location>
        <begin position="78"/>
        <end position="88"/>
    </location>
</feature>
<accession>A0A8J4VVZ9</accession>
<dbReference type="Proteomes" id="UP000737018">
    <property type="component" value="Unassembled WGS sequence"/>
</dbReference>
<evidence type="ECO:0000256" key="10">
    <source>
        <dbReference type="SAM" id="Phobius"/>
    </source>
</evidence>
<dbReference type="GO" id="GO:0019005">
    <property type="term" value="C:SCF ubiquitin ligase complex"/>
    <property type="evidence" value="ECO:0007669"/>
    <property type="project" value="TreeGrafter"/>
</dbReference>
<evidence type="ECO:0000256" key="9">
    <source>
        <dbReference type="SAM" id="MobiDB-lite"/>
    </source>
</evidence>
<keyword evidence="12" id="KW-1185">Reference proteome</keyword>
<evidence type="ECO:0000256" key="6">
    <source>
        <dbReference type="ARBA" id="ARBA00023010"/>
    </source>
</evidence>
<proteinExistence type="inferred from homology"/>
<keyword evidence="5 10" id="KW-1133">Transmembrane helix</keyword>
<comment type="subcellular location">
    <subcellularLocation>
        <location evidence="8">Endomembrane system</location>
        <topology evidence="8">Single-pass membrane protein</topology>
    </subcellularLocation>
</comment>
<dbReference type="FunFam" id="3.80.10.10:FF:002340">
    <property type="entry name" value="Uncharacterized protein"/>
    <property type="match status" value="1"/>
</dbReference>
<dbReference type="SUPFAM" id="SSF81383">
    <property type="entry name" value="F-box domain"/>
    <property type="match status" value="1"/>
</dbReference>
<keyword evidence="7 10" id="KW-0472">Membrane</keyword>
<evidence type="ECO:0000313" key="11">
    <source>
        <dbReference type="EMBL" id="KAF3972537.1"/>
    </source>
</evidence>
<evidence type="ECO:0000256" key="7">
    <source>
        <dbReference type="ARBA" id="ARBA00023136"/>
    </source>
</evidence>
<dbReference type="PANTHER" id="PTHR13318:SF74">
    <property type="entry name" value="OS02G0658500 PROTEIN"/>
    <property type="match status" value="1"/>
</dbReference>
<dbReference type="InterPro" id="IPR016482">
    <property type="entry name" value="SecG/Sec61-beta/Sbh"/>
</dbReference>
<feature type="transmembrane region" description="Helical" evidence="10">
    <location>
        <begin position="574"/>
        <end position="592"/>
    </location>
</feature>
<keyword evidence="6" id="KW-0811">Translocation</keyword>
<dbReference type="InterPro" id="IPR032675">
    <property type="entry name" value="LRR_dom_sf"/>
</dbReference>
<dbReference type="InterPro" id="IPR036047">
    <property type="entry name" value="F-box-like_dom_sf"/>
</dbReference>
<protein>
    <submittedName>
        <fullName evidence="11">Uncharacterized protein</fullName>
    </submittedName>
</protein>
<keyword evidence="4" id="KW-0653">Protein transport</keyword>
<dbReference type="AlphaFoldDB" id="A0A8J4VVZ9"/>
<dbReference type="GO" id="GO:0012505">
    <property type="term" value="C:endomembrane system"/>
    <property type="evidence" value="ECO:0007669"/>
    <property type="project" value="UniProtKB-SubCell"/>
</dbReference>
<dbReference type="SUPFAM" id="SSF52047">
    <property type="entry name" value="RNI-like"/>
    <property type="match status" value="1"/>
</dbReference>
<evidence type="ECO:0000256" key="2">
    <source>
        <dbReference type="ARBA" id="ARBA00022448"/>
    </source>
</evidence>
<feature type="region of interest" description="Disordered" evidence="9">
    <location>
        <begin position="521"/>
        <end position="551"/>
    </location>
</feature>
<dbReference type="EMBL" id="JRKL02000324">
    <property type="protein sequence ID" value="KAF3972537.1"/>
    <property type="molecule type" value="Genomic_DNA"/>
</dbReference>
<dbReference type="OrthoDB" id="550575at2759"/>
<evidence type="ECO:0000256" key="8">
    <source>
        <dbReference type="ARBA" id="ARBA00037847"/>
    </source>
</evidence>